<reference evidence="6" key="1">
    <citation type="journal article" date="2019" name="Int. J. Syst. Evol. Microbiol.">
        <title>The Global Catalogue of Microorganisms (GCM) 10K type strain sequencing project: providing services to taxonomists for standard genome sequencing and annotation.</title>
        <authorList>
            <consortium name="The Broad Institute Genomics Platform"/>
            <consortium name="The Broad Institute Genome Sequencing Center for Infectious Disease"/>
            <person name="Wu L."/>
            <person name="Ma J."/>
        </authorList>
    </citation>
    <scope>NUCLEOTIDE SEQUENCE [LARGE SCALE GENOMIC DNA]</scope>
    <source>
        <strain evidence="6">JCM 15481</strain>
    </source>
</reference>
<name>A0ABP5KCR9_9ACTN</name>
<evidence type="ECO:0000256" key="4">
    <source>
        <dbReference type="SAM" id="MobiDB-lite"/>
    </source>
</evidence>
<feature type="repeat" description="WD" evidence="3">
    <location>
        <begin position="113"/>
        <end position="144"/>
    </location>
</feature>
<dbReference type="PROSITE" id="PS50082">
    <property type="entry name" value="WD_REPEATS_2"/>
    <property type="match status" value="2"/>
</dbReference>
<comment type="caution">
    <text evidence="5">The sequence shown here is derived from an EMBL/GenBank/DDBJ whole genome shotgun (WGS) entry which is preliminary data.</text>
</comment>
<evidence type="ECO:0000256" key="2">
    <source>
        <dbReference type="ARBA" id="ARBA00022737"/>
    </source>
</evidence>
<dbReference type="PANTHER" id="PTHR19848">
    <property type="entry name" value="WD40 REPEAT PROTEIN"/>
    <property type="match status" value="1"/>
</dbReference>
<dbReference type="Pfam" id="PF00400">
    <property type="entry name" value="WD40"/>
    <property type="match status" value="2"/>
</dbReference>
<gene>
    <name evidence="5" type="ORF">GCM10009802_38620</name>
</gene>
<evidence type="ECO:0000256" key="3">
    <source>
        <dbReference type="PROSITE-ProRule" id="PRU00221"/>
    </source>
</evidence>
<keyword evidence="6" id="KW-1185">Reference proteome</keyword>
<evidence type="ECO:0000256" key="1">
    <source>
        <dbReference type="ARBA" id="ARBA00022574"/>
    </source>
</evidence>
<keyword evidence="2" id="KW-0677">Repeat</keyword>
<dbReference type="SUPFAM" id="SSF50978">
    <property type="entry name" value="WD40 repeat-like"/>
    <property type="match status" value="1"/>
</dbReference>
<dbReference type="PROSITE" id="PS50294">
    <property type="entry name" value="WD_REPEATS_REGION"/>
    <property type="match status" value="2"/>
</dbReference>
<accession>A0ABP5KCR9</accession>
<dbReference type="PANTHER" id="PTHR19848:SF8">
    <property type="entry name" value="F-BOX AND WD REPEAT DOMAIN CONTAINING 7"/>
    <property type="match status" value="1"/>
</dbReference>
<dbReference type="InterPro" id="IPR036322">
    <property type="entry name" value="WD40_repeat_dom_sf"/>
</dbReference>
<feature type="repeat" description="WD" evidence="3">
    <location>
        <begin position="71"/>
        <end position="103"/>
    </location>
</feature>
<dbReference type="InterPro" id="IPR001680">
    <property type="entry name" value="WD40_rpt"/>
</dbReference>
<organism evidence="5 6">
    <name type="scientific">Streptomyces synnematoformans</name>
    <dbReference type="NCBI Taxonomy" id="415721"/>
    <lineage>
        <taxon>Bacteria</taxon>
        <taxon>Bacillati</taxon>
        <taxon>Actinomycetota</taxon>
        <taxon>Actinomycetes</taxon>
        <taxon>Kitasatosporales</taxon>
        <taxon>Streptomycetaceae</taxon>
        <taxon>Streptomyces</taxon>
    </lineage>
</organism>
<dbReference type="SMART" id="SM00320">
    <property type="entry name" value="WD40"/>
    <property type="match status" value="2"/>
</dbReference>
<protein>
    <recommendedName>
        <fullName evidence="7">WD40 repeat domain-containing protein</fullName>
    </recommendedName>
</protein>
<dbReference type="EMBL" id="BAAAPF010000131">
    <property type="protein sequence ID" value="GAA2130578.1"/>
    <property type="molecule type" value="Genomic_DNA"/>
</dbReference>
<sequence length="179" mass="19299">MSRVSQGVVPFEAAAGSGWGRTGPAPCRTRSRRSGCGGALGTGAARGGTTSARHDSGWCRTGVGHDHRQILRGHEGRVRAVAWSPDGRLIATGSDDRTVRIWSSVTCEEVAILGVHQDKVTSVAWSRDGTRLLTGSFDGTARVWAAEPDFDRVEAEVRGRVFRVLSDDERRHHMLPPTS</sequence>
<feature type="compositionally biased region" description="Gly residues" evidence="4">
    <location>
        <begin position="35"/>
        <end position="46"/>
    </location>
</feature>
<evidence type="ECO:0000313" key="6">
    <source>
        <dbReference type="Proteomes" id="UP001500443"/>
    </source>
</evidence>
<proteinExistence type="predicted"/>
<dbReference type="Proteomes" id="UP001500443">
    <property type="component" value="Unassembled WGS sequence"/>
</dbReference>
<dbReference type="Gene3D" id="2.130.10.10">
    <property type="entry name" value="YVTN repeat-like/Quinoprotein amine dehydrogenase"/>
    <property type="match status" value="1"/>
</dbReference>
<keyword evidence="1 3" id="KW-0853">WD repeat</keyword>
<evidence type="ECO:0000313" key="5">
    <source>
        <dbReference type="EMBL" id="GAA2130578.1"/>
    </source>
</evidence>
<evidence type="ECO:0008006" key="7">
    <source>
        <dbReference type="Google" id="ProtNLM"/>
    </source>
</evidence>
<dbReference type="InterPro" id="IPR015943">
    <property type="entry name" value="WD40/YVTN_repeat-like_dom_sf"/>
</dbReference>
<feature type="region of interest" description="Disordered" evidence="4">
    <location>
        <begin position="14"/>
        <end position="54"/>
    </location>
</feature>